<dbReference type="Gramene" id="TRITD1Av1G161830.1">
    <property type="protein sequence ID" value="TRITD1Av1G161830.1"/>
    <property type="gene ID" value="TRITD1Av1G161830"/>
</dbReference>
<dbReference type="InterPro" id="IPR036452">
    <property type="entry name" value="Ribo_hydro-like"/>
</dbReference>
<organism evidence="2 3">
    <name type="scientific">Triticum turgidum subsp. durum</name>
    <name type="common">Durum wheat</name>
    <name type="synonym">Triticum durum</name>
    <dbReference type="NCBI Taxonomy" id="4567"/>
    <lineage>
        <taxon>Eukaryota</taxon>
        <taxon>Viridiplantae</taxon>
        <taxon>Streptophyta</taxon>
        <taxon>Embryophyta</taxon>
        <taxon>Tracheophyta</taxon>
        <taxon>Spermatophyta</taxon>
        <taxon>Magnoliopsida</taxon>
        <taxon>Liliopsida</taxon>
        <taxon>Poales</taxon>
        <taxon>Poaceae</taxon>
        <taxon>BOP clade</taxon>
        <taxon>Pooideae</taxon>
        <taxon>Triticodae</taxon>
        <taxon>Triticeae</taxon>
        <taxon>Triticinae</taxon>
        <taxon>Triticum</taxon>
    </lineage>
</organism>
<gene>
    <name evidence="2" type="ORF">TRITD_1Av1G161830</name>
</gene>
<dbReference type="EMBL" id="LT934111">
    <property type="protein sequence ID" value="VAH07307.1"/>
    <property type="molecule type" value="Genomic_DNA"/>
</dbReference>
<dbReference type="PANTHER" id="PTHR46692">
    <property type="entry name" value="INOSINE-URIDINE PREFERRING NUCLEOSIDE HYDROLASE FAMILY PROTEIN"/>
    <property type="match status" value="1"/>
</dbReference>
<dbReference type="GO" id="GO:0016799">
    <property type="term" value="F:hydrolase activity, hydrolyzing N-glycosyl compounds"/>
    <property type="evidence" value="ECO:0007669"/>
    <property type="project" value="InterPro"/>
</dbReference>
<dbReference type="Proteomes" id="UP000324705">
    <property type="component" value="Chromosome 1A"/>
</dbReference>
<dbReference type="AlphaFoldDB" id="A0A9R0Q9D8"/>
<dbReference type="Gene3D" id="3.90.245.10">
    <property type="entry name" value="Ribonucleoside hydrolase-like"/>
    <property type="match status" value="1"/>
</dbReference>
<keyword evidence="3" id="KW-1185">Reference proteome</keyword>
<evidence type="ECO:0000313" key="2">
    <source>
        <dbReference type="EMBL" id="VAH07307.1"/>
    </source>
</evidence>
<evidence type="ECO:0000313" key="3">
    <source>
        <dbReference type="Proteomes" id="UP000324705"/>
    </source>
</evidence>
<reference evidence="2 3" key="1">
    <citation type="submission" date="2017-09" db="EMBL/GenBank/DDBJ databases">
        <authorList>
            <consortium name="International Durum Wheat Genome Sequencing Consortium (IDWGSC)"/>
            <person name="Milanesi L."/>
        </authorList>
    </citation>
    <scope>NUCLEOTIDE SEQUENCE [LARGE SCALE GENOMIC DNA]</scope>
    <source>
        <strain evidence="3">cv. Svevo</strain>
    </source>
</reference>
<evidence type="ECO:0000256" key="1">
    <source>
        <dbReference type="SAM" id="SignalP"/>
    </source>
</evidence>
<accession>A0A9R0Q9D8</accession>
<name>A0A9R0Q9D8_TRITD</name>
<proteinExistence type="predicted"/>
<feature type="chain" id="PRO_5040180854" description="Inosine/uridine-preferring nucleoside hydrolase domain-containing protein" evidence="1">
    <location>
        <begin position="30"/>
        <end position="131"/>
    </location>
</feature>
<sequence>MEQARRKSSRSWTAAVALVSLFAVVAVAAAGAPVPRRILVDTDMDTEDLFALLYVLKQDRSKFDVKAITINANAWIDAGHGINQLYDILYMMGRDDIAVGVGGDGGISDAGEIHPDVGGYLPLIDQVLLTT</sequence>
<keyword evidence="1" id="KW-0732">Signal</keyword>
<dbReference type="SUPFAM" id="SSF53590">
    <property type="entry name" value="Nucleoside hydrolase"/>
    <property type="match status" value="1"/>
</dbReference>
<dbReference type="PANTHER" id="PTHR46692:SF5">
    <property type="entry name" value="OS05G0406100 PROTEIN"/>
    <property type="match status" value="1"/>
</dbReference>
<feature type="signal peptide" evidence="1">
    <location>
        <begin position="1"/>
        <end position="29"/>
    </location>
</feature>
<evidence type="ECO:0008006" key="4">
    <source>
        <dbReference type="Google" id="ProtNLM"/>
    </source>
</evidence>
<protein>
    <recommendedName>
        <fullName evidence="4">Inosine/uridine-preferring nucleoside hydrolase domain-containing protein</fullName>
    </recommendedName>
</protein>